<dbReference type="Pfam" id="PF00892">
    <property type="entry name" value="EamA"/>
    <property type="match status" value="2"/>
</dbReference>
<evidence type="ECO:0000256" key="2">
    <source>
        <dbReference type="ARBA" id="ARBA00022475"/>
    </source>
</evidence>
<evidence type="ECO:0000313" key="9">
    <source>
        <dbReference type="EMBL" id="NFV78743.1"/>
    </source>
</evidence>
<accession>A0A7C9QRD2</accession>
<dbReference type="InterPro" id="IPR051258">
    <property type="entry name" value="Diverse_Substrate_Transporter"/>
</dbReference>
<sequence length="342" mass="35565">MMRAGIAFALVSAVLFGASAPLAKLLLGRVDPWLLAGLLYLGSGVGLAALRPLLPRQGGRLARADWPWLAAAVAAGGVVGPVLMMLGLAHASASSASLVLNLEGVFTLGLAWVVFRENVDRRLLVGAGAILAGAALLSWQDGSGGGGWGLWAITGACLAWAIDNNLTRKVSAGDPVEIAMIKGLAAGAVNTALALAIGQDLPAWPLIGAAAILGLGAYGLSLVLFVLALRHLGTARTGAYFSTAPFVGAALAVVVLGEAPTPLLAAAGLLMALGLYLHLTESHAHDHVHEALEHDHSHRHDDHHQHGHAGQDPAVPHSHAHQHQRLVHRHPHYPDIHHRHTH</sequence>
<feature type="domain" description="EamA" evidence="8">
    <location>
        <begin position="148"/>
        <end position="278"/>
    </location>
</feature>
<dbReference type="SUPFAM" id="SSF103481">
    <property type="entry name" value="Multidrug resistance efflux transporter EmrE"/>
    <property type="match status" value="2"/>
</dbReference>
<evidence type="ECO:0000313" key="10">
    <source>
        <dbReference type="Proteomes" id="UP000480684"/>
    </source>
</evidence>
<keyword evidence="10" id="KW-1185">Reference proteome</keyword>
<keyword evidence="2" id="KW-1003">Cell membrane</keyword>
<dbReference type="AlphaFoldDB" id="A0A7C9QRD2"/>
<evidence type="ECO:0000256" key="7">
    <source>
        <dbReference type="SAM" id="Phobius"/>
    </source>
</evidence>
<evidence type="ECO:0000256" key="1">
    <source>
        <dbReference type="ARBA" id="ARBA00004651"/>
    </source>
</evidence>
<comment type="caution">
    <text evidence="9">The sequence shown here is derived from an EMBL/GenBank/DDBJ whole genome shotgun (WGS) entry which is preliminary data.</text>
</comment>
<proteinExistence type="predicted"/>
<gene>
    <name evidence="9" type="ORF">G4223_01250</name>
</gene>
<dbReference type="InterPro" id="IPR037185">
    <property type="entry name" value="EmrE-like"/>
</dbReference>
<dbReference type="Proteomes" id="UP000480684">
    <property type="component" value="Unassembled WGS sequence"/>
</dbReference>
<name>A0A7C9QRD2_9PROT</name>
<dbReference type="GO" id="GO:0005886">
    <property type="term" value="C:plasma membrane"/>
    <property type="evidence" value="ECO:0007669"/>
    <property type="project" value="UniProtKB-SubCell"/>
</dbReference>
<dbReference type="PANTHER" id="PTHR42920">
    <property type="entry name" value="OS03G0707200 PROTEIN-RELATED"/>
    <property type="match status" value="1"/>
</dbReference>
<feature type="transmembrane region" description="Helical" evidence="7">
    <location>
        <begin position="122"/>
        <end position="139"/>
    </location>
</feature>
<feature type="transmembrane region" description="Helical" evidence="7">
    <location>
        <begin position="95"/>
        <end position="115"/>
    </location>
</feature>
<feature type="transmembrane region" description="Helical" evidence="7">
    <location>
        <begin position="178"/>
        <end position="197"/>
    </location>
</feature>
<comment type="subcellular location">
    <subcellularLocation>
        <location evidence="1">Cell membrane</location>
        <topology evidence="1">Multi-pass membrane protein</topology>
    </subcellularLocation>
</comment>
<feature type="transmembrane region" description="Helical" evidence="7">
    <location>
        <begin position="203"/>
        <end position="227"/>
    </location>
</feature>
<feature type="transmembrane region" description="Helical" evidence="7">
    <location>
        <begin position="66"/>
        <end position="89"/>
    </location>
</feature>
<protein>
    <submittedName>
        <fullName evidence="9">DMT family transporter</fullName>
    </submittedName>
</protein>
<dbReference type="PANTHER" id="PTHR42920:SF11">
    <property type="entry name" value="INNER MEMBRANE PROTEIN YTFF"/>
    <property type="match status" value="1"/>
</dbReference>
<dbReference type="EMBL" id="JAAIYP010000004">
    <property type="protein sequence ID" value="NFV78743.1"/>
    <property type="molecule type" value="Genomic_DNA"/>
</dbReference>
<keyword evidence="3 7" id="KW-0812">Transmembrane</keyword>
<keyword evidence="4 7" id="KW-1133">Transmembrane helix</keyword>
<feature type="transmembrane region" description="Helical" evidence="7">
    <location>
        <begin position="263"/>
        <end position="279"/>
    </location>
</feature>
<feature type="region of interest" description="Disordered" evidence="6">
    <location>
        <begin position="290"/>
        <end position="326"/>
    </location>
</feature>
<evidence type="ECO:0000256" key="5">
    <source>
        <dbReference type="ARBA" id="ARBA00023136"/>
    </source>
</evidence>
<keyword evidence="5 7" id="KW-0472">Membrane</keyword>
<feature type="compositionally biased region" description="Basic and acidic residues" evidence="6">
    <location>
        <begin position="290"/>
        <end position="304"/>
    </location>
</feature>
<evidence type="ECO:0000256" key="4">
    <source>
        <dbReference type="ARBA" id="ARBA00022989"/>
    </source>
</evidence>
<feature type="domain" description="EamA" evidence="8">
    <location>
        <begin position="4"/>
        <end position="138"/>
    </location>
</feature>
<organism evidence="9 10">
    <name type="scientific">Magnetospirillum aberrantis SpK</name>
    <dbReference type="NCBI Taxonomy" id="908842"/>
    <lineage>
        <taxon>Bacteria</taxon>
        <taxon>Pseudomonadati</taxon>
        <taxon>Pseudomonadota</taxon>
        <taxon>Alphaproteobacteria</taxon>
        <taxon>Rhodospirillales</taxon>
        <taxon>Rhodospirillaceae</taxon>
        <taxon>Magnetospirillum</taxon>
    </lineage>
</organism>
<reference evidence="9 10" key="1">
    <citation type="submission" date="2020-02" db="EMBL/GenBank/DDBJ databases">
        <authorList>
            <person name="Dziuba M."/>
            <person name="Kuznetsov B."/>
            <person name="Mardanov A."/>
            <person name="Ravin N."/>
            <person name="Grouzdev D."/>
        </authorList>
    </citation>
    <scope>NUCLEOTIDE SEQUENCE [LARGE SCALE GENOMIC DNA]</scope>
    <source>
        <strain evidence="9 10">SpK</strain>
    </source>
</reference>
<feature type="transmembrane region" description="Helical" evidence="7">
    <location>
        <begin position="33"/>
        <end position="54"/>
    </location>
</feature>
<dbReference type="InterPro" id="IPR000620">
    <property type="entry name" value="EamA_dom"/>
</dbReference>
<evidence type="ECO:0000259" key="8">
    <source>
        <dbReference type="Pfam" id="PF00892"/>
    </source>
</evidence>
<feature type="transmembrane region" description="Helical" evidence="7">
    <location>
        <begin position="239"/>
        <end position="257"/>
    </location>
</feature>
<evidence type="ECO:0000256" key="3">
    <source>
        <dbReference type="ARBA" id="ARBA00022692"/>
    </source>
</evidence>
<feature type="transmembrane region" description="Helical" evidence="7">
    <location>
        <begin position="145"/>
        <end position="166"/>
    </location>
</feature>
<evidence type="ECO:0000256" key="6">
    <source>
        <dbReference type="SAM" id="MobiDB-lite"/>
    </source>
</evidence>